<evidence type="ECO:0000256" key="5">
    <source>
        <dbReference type="SAM" id="MobiDB-lite"/>
    </source>
</evidence>
<sequence length="357" mass="37293">MSNQEVAHLIINFLKNAVKGNEVPEDYVESLDVAIDCIADAFEVAKDDDEATVKKVFQGKTLSQIVDAAKSDSSAASTAGAAEVPVHVDEAEIDEETLAKAEELKMLGNKAMSRKDFQEAVSKYTEALSLTPKNKIYLSNRAAAYSSLRDQESAIADAKAAIEIDPTFSKAYSRLGLAYYASGKPKESMEAYKKGLEVEGDSPSDAMKKGYETAKSKVESSLDLEQKSTSDETSREAPSSAGAGAGGAGAGGMPDLAGLASMLGGGAGGAGGMPDLSAMMSNPMIAQMAQRMMSNPDMLNNLMSNPNIRDMANQFGNGGGMPDIGSLMSNPALRDMASQFMNPNSGSNGSNGSEGSN</sequence>
<feature type="repeat" description="TPR" evidence="4">
    <location>
        <begin position="169"/>
        <end position="202"/>
    </location>
</feature>
<dbReference type="GO" id="GO:0072380">
    <property type="term" value="C:TRC complex"/>
    <property type="evidence" value="ECO:0007669"/>
    <property type="project" value="TreeGrafter"/>
</dbReference>
<dbReference type="Pfam" id="PF13181">
    <property type="entry name" value="TPR_8"/>
    <property type="match status" value="2"/>
</dbReference>
<proteinExistence type="inferred from homology"/>
<dbReference type="InterPro" id="IPR047150">
    <property type="entry name" value="SGT"/>
</dbReference>
<dbReference type="OrthoDB" id="2335338at2759"/>
<evidence type="ECO:0000256" key="1">
    <source>
        <dbReference type="ARBA" id="ARBA00008175"/>
    </source>
</evidence>
<dbReference type="InterPro" id="IPR032374">
    <property type="entry name" value="SGTA_dimer"/>
</dbReference>
<dbReference type="GO" id="GO:0006620">
    <property type="term" value="P:post-translational protein targeting to endoplasmic reticulum membrane"/>
    <property type="evidence" value="ECO:0007669"/>
    <property type="project" value="TreeGrafter"/>
</dbReference>
<evidence type="ECO:0000259" key="6">
    <source>
        <dbReference type="Pfam" id="PF16546"/>
    </source>
</evidence>
<dbReference type="Pfam" id="PF16546">
    <property type="entry name" value="SGTA_dimer"/>
    <property type="match status" value="1"/>
</dbReference>
<feature type="region of interest" description="Disordered" evidence="5">
    <location>
        <begin position="197"/>
        <end position="248"/>
    </location>
</feature>
<feature type="compositionally biased region" description="Low complexity" evidence="5">
    <location>
        <begin position="342"/>
        <end position="357"/>
    </location>
</feature>
<dbReference type="PhylomeDB" id="A0A061BBX9"/>
<dbReference type="FunFam" id="1.10.260.100:FF:000011">
    <property type="entry name" value="TPR Domain containing protein"/>
    <property type="match status" value="1"/>
</dbReference>
<evidence type="ECO:0000256" key="3">
    <source>
        <dbReference type="ARBA" id="ARBA00022803"/>
    </source>
</evidence>
<dbReference type="EMBL" id="LK052903">
    <property type="protein sequence ID" value="CDR45392.1"/>
    <property type="molecule type" value="Genomic_DNA"/>
</dbReference>
<dbReference type="InterPro" id="IPR019734">
    <property type="entry name" value="TPR_rpt"/>
</dbReference>
<name>A0A061BBX9_CYBFA</name>
<dbReference type="PANTHER" id="PTHR45831">
    <property type="entry name" value="LD24721P"/>
    <property type="match status" value="1"/>
</dbReference>
<dbReference type="AlphaFoldDB" id="A0A061BBX9"/>
<evidence type="ECO:0000256" key="4">
    <source>
        <dbReference type="PROSITE-ProRule" id="PRU00339"/>
    </source>
</evidence>
<dbReference type="PANTHER" id="PTHR45831:SF2">
    <property type="entry name" value="LD24721P"/>
    <property type="match status" value="1"/>
</dbReference>
<dbReference type="GO" id="GO:0016020">
    <property type="term" value="C:membrane"/>
    <property type="evidence" value="ECO:0007669"/>
    <property type="project" value="TreeGrafter"/>
</dbReference>
<dbReference type="FunFam" id="1.25.40.10:FF:000207">
    <property type="entry name" value="Small glutamine-rich tetratricopeptide repeat-containing protein"/>
    <property type="match status" value="1"/>
</dbReference>
<feature type="region of interest" description="Disordered" evidence="5">
    <location>
        <begin position="334"/>
        <end position="357"/>
    </location>
</feature>
<organism evidence="7">
    <name type="scientific">Cyberlindnera fabianii</name>
    <name type="common">Yeast</name>
    <name type="synonym">Hansenula fabianii</name>
    <dbReference type="NCBI Taxonomy" id="36022"/>
    <lineage>
        <taxon>Eukaryota</taxon>
        <taxon>Fungi</taxon>
        <taxon>Dikarya</taxon>
        <taxon>Ascomycota</taxon>
        <taxon>Saccharomycotina</taxon>
        <taxon>Saccharomycetes</taxon>
        <taxon>Phaffomycetales</taxon>
        <taxon>Phaffomycetaceae</taxon>
        <taxon>Cyberlindnera</taxon>
    </lineage>
</organism>
<reference evidence="7" key="1">
    <citation type="journal article" date="2014" name="Genome Announc.">
        <title>Genome sequence of the yeast Cyberlindnera fabianii (Hansenula fabianii).</title>
        <authorList>
            <person name="Freel K.C."/>
            <person name="Sarilar V."/>
            <person name="Neuveglise C."/>
            <person name="Devillers H."/>
            <person name="Friedrich A."/>
            <person name="Schacherer J."/>
        </authorList>
    </citation>
    <scope>NUCLEOTIDE SEQUENCE</scope>
    <source>
        <strain evidence="7">YJS4271</strain>
    </source>
</reference>
<keyword evidence="3 4" id="KW-0802">TPR repeat</keyword>
<feature type="repeat" description="TPR" evidence="4">
    <location>
        <begin position="101"/>
        <end position="134"/>
    </location>
</feature>
<evidence type="ECO:0000313" key="7">
    <source>
        <dbReference type="EMBL" id="CDR45392.1"/>
    </source>
</evidence>
<dbReference type="Gene3D" id="1.25.40.10">
    <property type="entry name" value="Tetratricopeptide repeat domain"/>
    <property type="match status" value="1"/>
</dbReference>
<dbReference type="PROSITE" id="PS50005">
    <property type="entry name" value="TPR"/>
    <property type="match status" value="2"/>
</dbReference>
<dbReference type="Gene3D" id="1.20.5.420">
    <property type="entry name" value="Immunoglobulin FC, subunit C"/>
    <property type="match status" value="1"/>
</dbReference>
<dbReference type="VEuPathDB" id="FungiDB:BON22_1145"/>
<feature type="compositionally biased region" description="Basic and acidic residues" evidence="5">
    <location>
        <begin position="206"/>
        <end position="235"/>
    </location>
</feature>
<evidence type="ECO:0000256" key="2">
    <source>
        <dbReference type="ARBA" id="ARBA00022737"/>
    </source>
</evidence>
<accession>A0A061BBX9</accession>
<dbReference type="InterPro" id="IPR011990">
    <property type="entry name" value="TPR-like_helical_dom_sf"/>
</dbReference>
<gene>
    <name evidence="7" type="ORF">CYFA0S_18e00804g</name>
</gene>
<dbReference type="SMART" id="SM00028">
    <property type="entry name" value="TPR"/>
    <property type="match status" value="3"/>
</dbReference>
<comment type="similarity">
    <text evidence="1">Belongs to the SGT family.</text>
</comment>
<feature type="domain" description="SGTA homodimerisation" evidence="6">
    <location>
        <begin position="2"/>
        <end position="67"/>
    </location>
</feature>
<dbReference type="SUPFAM" id="SSF48452">
    <property type="entry name" value="TPR-like"/>
    <property type="match status" value="1"/>
</dbReference>
<dbReference type="GO" id="GO:0060090">
    <property type="term" value="F:molecular adaptor activity"/>
    <property type="evidence" value="ECO:0007669"/>
    <property type="project" value="TreeGrafter"/>
</dbReference>
<dbReference type="Gene3D" id="1.10.260.100">
    <property type="match status" value="1"/>
</dbReference>
<keyword evidence="2" id="KW-0677">Repeat</keyword>
<protein>
    <submittedName>
        <fullName evidence="7">CYFA0S18e00804g1_1</fullName>
    </submittedName>
</protein>